<dbReference type="RefSeq" id="WP_002481051.1">
    <property type="nucleotide sequence ID" value="NZ_AXDY01000003.1"/>
</dbReference>
<evidence type="ECO:0000256" key="4">
    <source>
        <dbReference type="ARBA" id="ARBA00022840"/>
    </source>
</evidence>
<evidence type="ECO:0000313" key="6">
    <source>
        <dbReference type="EMBL" id="ERS93902.1"/>
    </source>
</evidence>
<comment type="caution">
    <text evidence="6">The sequence shown here is derived from an EMBL/GenBank/DDBJ whole genome shotgun (WGS) entry which is preliminary data.</text>
</comment>
<name>A0ABP2YVS8_STASI</name>
<dbReference type="PROSITE" id="PS50893">
    <property type="entry name" value="ABC_TRANSPORTER_2"/>
    <property type="match status" value="1"/>
</dbReference>
<dbReference type="PROSITE" id="PS00211">
    <property type="entry name" value="ABC_TRANSPORTER_1"/>
    <property type="match status" value="1"/>
</dbReference>
<dbReference type="InterPro" id="IPR027417">
    <property type="entry name" value="P-loop_NTPase"/>
</dbReference>
<sequence length="256" mass="28981">MSTPVFELKNINYYFGNKQVLENINIKIYKGDFLAIVGPNGAGKSTLLKIMLGLFPLQSGEMYIDGQKYQRKLSELKISYVSQKARAFNSGFPASVKEVVLSGLTKQKHLFQWFNKKDVQKVKNILKRLNIEHLLNKNIAELSGGQQQRVLIARALISDPSVLILDEPTNGIDAKHVSEFYQTLEQLKNEGVTIILVTHDIGVVVDTATKVACLNRHLHFHGPAQEFKSLDQVEISKIYGYPIKFVDHQHERECCN</sequence>
<keyword evidence="3" id="KW-0547">Nucleotide-binding</keyword>
<evidence type="ECO:0000256" key="2">
    <source>
        <dbReference type="ARBA" id="ARBA00022448"/>
    </source>
</evidence>
<dbReference type="CDD" id="cd03235">
    <property type="entry name" value="ABC_Metallic_Cations"/>
    <property type="match status" value="1"/>
</dbReference>
<dbReference type="InterPro" id="IPR003593">
    <property type="entry name" value="AAA+_ATPase"/>
</dbReference>
<comment type="similarity">
    <text evidence="1">Belongs to the ABC transporter superfamily.</text>
</comment>
<dbReference type="InterPro" id="IPR050153">
    <property type="entry name" value="Metal_Ion_Import_ABC"/>
</dbReference>
<organism evidence="6 7">
    <name type="scientific">Staphylococcus simulans UMC-CNS-990</name>
    <dbReference type="NCBI Taxonomy" id="1405498"/>
    <lineage>
        <taxon>Bacteria</taxon>
        <taxon>Bacillati</taxon>
        <taxon>Bacillota</taxon>
        <taxon>Bacilli</taxon>
        <taxon>Bacillales</taxon>
        <taxon>Staphylococcaceae</taxon>
        <taxon>Staphylococcus</taxon>
    </lineage>
</organism>
<evidence type="ECO:0000256" key="1">
    <source>
        <dbReference type="ARBA" id="ARBA00005417"/>
    </source>
</evidence>
<protein>
    <submittedName>
        <fullName evidence="6">Zinc ABC transporter ATP-binding protein</fullName>
    </submittedName>
</protein>
<dbReference type="EMBL" id="AXDY01000003">
    <property type="protein sequence ID" value="ERS93902.1"/>
    <property type="molecule type" value="Genomic_DNA"/>
</dbReference>
<feature type="domain" description="ABC transporter" evidence="5">
    <location>
        <begin position="6"/>
        <end position="240"/>
    </location>
</feature>
<keyword evidence="7" id="KW-1185">Reference proteome</keyword>
<evidence type="ECO:0000313" key="7">
    <source>
        <dbReference type="Proteomes" id="UP000017131"/>
    </source>
</evidence>
<proteinExistence type="inferred from homology"/>
<keyword evidence="2" id="KW-0813">Transport</keyword>
<dbReference type="SMART" id="SM00382">
    <property type="entry name" value="AAA"/>
    <property type="match status" value="1"/>
</dbReference>
<dbReference type="GeneID" id="77331537"/>
<dbReference type="PANTHER" id="PTHR42734:SF17">
    <property type="entry name" value="METAL TRANSPORT SYSTEM ATP-BINDING PROTEIN TM_0124-RELATED"/>
    <property type="match status" value="1"/>
</dbReference>
<dbReference type="PANTHER" id="PTHR42734">
    <property type="entry name" value="METAL TRANSPORT SYSTEM ATP-BINDING PROTEIN TM_0124-RELATED"/>
    <property type="match status" value="1"/>
</dbReference>
<evidence type="ECO:0000256" key="3">
    <source>
        <dbReference type="ARBA" id="ARBA00022741"/>
    </source>
</evidence>
<dbReference type="SUPFAM" id="SSF52540">
    <property type="entry name" value="P-loop containing nucleoside triphosphate hydrolases"/>
    <property type="match status" value="1"/>
</dbReference>
<reference evidence="6 7" key="1">
    <citation type="journal article" date="2013" name="Genome Announc.">
        <title>Draft Genome Sequence of Staphylococcus simulans UMC-CNS-990, Isolated from a Case of Chronic Bovine Mastitis.</title>
        <authorList>
            <person name="Calcutt M.J."/>
            <person name="Foecking M.F."/>
            <person name="Hsieh H.Y."/>
            <person name="Perry J."/>
            <person name="Stewart G.C."/>
            <person name="Middleton J.R."/>
        </authorList>
    </citation>
    <scope>NUCLEOTIDE SEQUENCE [LARGE SCALE GENOMIC DNA]</scope>
    <source>
        <strain evidence="6 7">UMC-CNS-990</strain>
    </source>
</reference>
<dbReference type="InterPro" id="IPR017871">
    <property type="entry name" value="ABC_transporter-like_CS"/>
</dbReference>
<dbReference type="GO" id="GO:0005524">
    <property type="term" value="F:ATP binding"/>
    <property type="evidence" value="ECO:0007669"/>
    <property type="project" value="UniProtKB-KW"/>
</dbReference>
<dbReference type="Pfam" id="PF00005">
    <property type="entry name" value="ABC_tran"/>
    <property type="match status" value="1"/>
</dbReference>
<dbReference type="InterPro" id="IPR003439">
    <property type="entry name" value="ABC_transporter-like_ATP-bd"/>
</dbReference>
<gene>
    <name evidence="6" type="ORF">SSIM_03580</name>
</gene>
<evidence type="ECO:0000259" key="5">
    <source>
        <dbReference type="PROSITE" id="PS50893"/>
    </source>
</evidence>
<keyword evidence="4 6" id="KW-0067">ATP-binding</keyword>
<dbReference type="Gene3D" id="3.40.50.300">
    <property type="entry name" value="P-loop containing nucleotide triphosphate hydrolases"/>
    <property type="match status" value="1"/>
</dbReference>
<dbReference type="Proteomes" id="UP000017131">
    <property type="component" value="Unassembled WGS sequence"/>
</dbReference>
<accession>A0ABP2YVS8</accession>